<dbReference type="AlphaFoldDB" id="A0AAU7V5I5"/>
<dbReference type="PRINTS" id="PR01506">
    <property type="entry name" value="TATBPROTEIN"/>
</dbReference>
<proteinExistence type="predicted"/>
<dbReference type="Pfam" id="PF02416">
    <property type="entry name" value="TatA_B_E"/>
    <property type="match status" value="1"/>
</dbReference>
<evidence type="ECO:0000256" key="4">
    <source>
        <dbReference type="ARBA" id="ARBA00022927"/>
    </source>
</evidence>
<dbReference type="EMBL" id="CP138335">
    <property type="protein sequence ID" value="XBW07505.1"/>
    <property type="molecule type" value="Genomic_DNA"/>
</dbReference>
<organism evidence="10">
    <name type="scientific">Scrofimicrobium appendicitidis</name>
    <dbReference type="NCBI Taxonomy" id="3079930"/>
    <lineage>
        <taxon>Bacteria</taxon>
        <taxon>Bacillati</taxon>
        <taxon>Actinomycetota</taxon>
        <taxon>Actinomycetes</taxon>
        <taxon>Actinomycetales</taxon>
        <taxon>Actinomycetaceae</taxon>
        <taxon>Scrofimicrobium</taxon>
    </lineage>
</organism>
<name>A0AAU7V5I5_9ACTO</name>
<sequence length="131" mass="14371">MFGINGAELLVLLFVFLIILGPKGIQDALRGFKRLVAWARSISAKLREESNLDLQSTGLTELNLSDFDLSQYDPREIIRQAVREEMDAWIEQAKHGASPTGNNPRSNPGSATIQVHREDNPSTGSAPAPTD</sequence>
<keyword evidence="3 9" id="KW-0812">Transmembrane</keyword>
<evidence type="ECO:0000256" key="9">
    <source>
        <dbReference type="SAM" id="Phobius"/>
    </source>
</evidence>
<evidence type="ECO:0000256" key="7">
    <source>
        <dbReference type="ARBA" id="ARBA00023136"/>
    </source>
</evidence>
<evidence type="ECO:0000256" key="1">
    <source>
        <dbReference type="ARBA" id="ARBA00004167"/>
    </source>
</evidence>
<feature type="region of interest" description="Disordered" evidence="8">
    <location>
        <begin position="90"/>
        <end position="131"/>
    </location>
</feature>
<protein>
    <submittedName>
        <fullName evidence="10">Translocase</fullName>
    </submittedName>
</protein>
<keyword evidence="7 9" id="KW-0472">Membrane</keyword>
<evidence type="ECO:0000256" key="2">
    <source>
        <dbReference type="ARBA" id="ARBA00022448"/>
    </source>
</evidence>
<reference evidence="10" key="1">
    <citation type="submission" date="2023-11" db="EMBL/GenBank/DDBJ databases">
        <title>Scrofimicrobium hongkongense sp. nov., isolated from a patient with peritonitis.</title>
        <authorList>
            <person name="Lao H.Y."/>
            <person name="Wong A.Y.P."/>
            <person name="Ng T.L."/>
            <person name="Wong R.Y.L."/>
            <person name="Yau M.C.Y."/>
            <person name="Lam J.Y.W."/>
            <person name="Siu G.K.H."/>
        </authorList>
    </citation>
    <scope>NUCLEOTIDE SEQUENCE</scope>
    <source>
        <strain evidence="10">R131</strain>
    </source>
</reference>
<dbReference type="KEGG" id="sapp:SAC06_07610"/>
<feature type="transmembrane region" description="Helical" evidence="9">
    <location>
        <begin position="6"/>
        <end position="25"/>
    </location>
</feature>
<feature type="compositionally biased region" description="Polar residues" evidence="8">
    <location>
        <begin position="99"/>
        <end position="113"/>
    </location>
</feature>
<evidence type="ECO:0000256" key="3">
    <source>
        <dbReference type="ARBA" id="ARBA00022692"/>
    </source>
</evidence>
<gene>
    <name evidence="10" type="ORF">SAC06_07610</name>
</gene>
<keyword evidence="5 9" id="KW-1133">Transmembrane helix</keyword>
<evidence type="ECO:0000256" key="6">
    <source>
        <dbReference type="ARBA" id="ARBA00023010"/>
    </source>
</evidence>
<accession>A0AAU7V5I5</accession>
<keyword evidence="2" id="KW-0813">Transport</keyword>
<evidence type="ECO:0000313" key="10">
    <source>
        <dbReference type="EMBL" id="XBW07505.1"/>
    </source>
</evidence>
<dbReference type="RefSeq" id="WP_350257711.1">
    <property type="nucleotide sequence ID" value="NZ_CP138335.1"/>
</dbReference>
<evidence type="ECO:0000256" key="8">
    <source>
        <dbReference type="SAM" id="MobiDB-lite"/>
    </source>
</evidence>
<comment type="subcellular location">
    <subcellularLocation>
        <location evidence="1">Membrane</location>
        <topology evidence="1">Single-pass membrane protein</topology>
    </subcellularLocation>
</comment>
<keyword evidence="4" id="KW-0653">Protein transport</keyword>
<dbReference type="Gene3D" id="1.20.5.3310">
    <property type="match status" value="1"/>
</dbReference>
<evidence type="ECO:0000256" key="5">
    <source>
        <dbReference type="ARBA" id="ARBA00022989"/>
    </source>
</evidence>
<keyword evidence="6" id="KW-0811">Translocation</keyword>
<dbReference type="InterPro" id="IPR003369">
    <property type="entry name" value="TatA/B/E"/>
</dbReference>